<dbReference type="GO" id="GO:0005737">
    <property type="term" value="C:cytoplasm"/>
    <property type="evidence" value="ECO:0007669"/>
    <property type="project" value="TreeGrafter"/>
</dbReference>
<dbReference type="Pfam" id="PF00106">
    <property type="entry name" value="adh_short"/>
    <property type="match status" value="1"/>
</dbReference>
<dbReference type="PANTHER" id="PTHR43544:SF7">
    <property type="entry name" value="NADB-LER2"/>
    <property type="match status" value="1"/>
</dbReference>
<dbReference type="PANTHER" id="PTHR43544">
    <property type="entry name" value="SHORT-CHAIN DEHYDROGENASE/REDUCTASE"/>
    <property type="match status" value="1"/>
</dbReference>
<dbReference type="InterPro" id="IPR036291">
    <property type="entry name" value="NAD(P)-bd_dom_sf"/>
</dbReference>
<evidence type="ECO:0000256" key="2">
    <source>
        <dbReference type="ARBA" id="ARBA00022857"/>
    </source>
</evidence>
<keyword evidence="3" id="KW-0560">Oxidoreductase</keyword>
<dbReference type="EMBL" id="WIGM01000767">
    <property type="protein sequence ID" value="KAF6813135.1"/>
    <property type="molecule type" value="Genomic_DNA"/>
</dbReference>
<dbReference type="InterPro" id="IPR002347">
    <property type="entry name" value="SDR_fam"/>
</dbReference>
<comment type="similarity">
    <text evidence="1">Belongs to the short-chain dehydrogenases/reductases (SDR) family.</text>
</comment>
<comment type="caution">
    <text evidence="4">The sequence shown here is derived from an EMBL/GenBank/DDBJ whole genome shotgun (WGS) entry which is preliminary data.</text>
</comment>
<dbReference type="SUPFAM" id="SSF51735">
    <property type="entry name" value="NAD(P)-binding Rossmann-fold domains"/>
    <property type="match status" value="1"/>
</dbReference>
<accession>A0A8H6JIH4</accession>
<dbReference type="AlphaFoldDB" id="A0A8H6JIH4"/>
<dbReference type="GO" id="GO:0016491">
    <property type="term" value="F:oxidoreductase activity"/>
    <property type="evidence" value="ECO:0007669"/>
    <property type="project" value="UniProtKB-KW"/>
</dbReference>
<evidence type="ECO:0000256" key="3">
    <source>
        <dbReference type="ARBA" id="ARBA00023002"/>
    </source>
</evidence>
<reference evidence="4" key="1">
    <citation type="journal article" date="2020" name="Phytopathology">
        <title>Genome Sequence Resources of Colletotrichum truncatum, C. plurivorum, C. musicola, and C. sojae: Four Species Pathogenic to Soybean (Glycine max).</title>
        <authorList>
            <person name="Rogerio F."/>
            <person name="Boufleur T.R."/>
            <person name="Ciampi-Guillardi M."/>
            <person name="Sukno S.A."/>
            <person name="Thon M.R."/>
            <person name="Massola Junior N.S."/>
            <person name="Baroncelli R."/>
        </authorList>
    </citation>
    <scope>NUCLEOTIDE SEQUENCE</scope>
    <source>
        <strain evidence="4">LFN0074</strain>
    </source>
</reference>
<keyword evidence="2" id="KW-0521">NADP</keyword>
<evidence type="ECO:0000313" key="4">
    <source>
        <dbReference type="EMBL" id="KAF6813135.1"/>
    </source>
</evidence>
<keyword evidence="5" id="KW-1185">Reference proteome</keyword>
<dbReference type="OrthoDB" id="9876299at2759"/>
<dbReference type="Proteomes" id="UP000639643">
    <property type="component" value="Unassembled WGS sequence"/>
</dbReference>
<name>A0A8H6JIH4_9PEZI</name>
<protein>
    <submittedName>
        <fullName evidence="4">Toxin biosynthesis</fullName>
    </submittedName>
</protein>
<proteinExistence type="inferred from homology"/>
<evidence type="ECO:0000256" key="1">
    <source>
        <dbReference type="ARBA" id="ARBA00006484"/>
    </source>
</evidence>
<evidence type="ECO:0000313" key="5">
    <source>
        <dbReference type="Proteomes" id="UP000639643"/>
    </source>
</evidence>
<dbReference type="PRINTS" id="PR00081">
    <property type="entry name" value="GDHRDH"/>
</dbReference>
<dbReference type="Gene3D" id="3.40.50.720">
    <property type="entry name" value="NAD(P)-binding Rossmann-like Domain"/>
    <property type="match status" value="1"/>
</dbReference>
<dbReference type="InterPro" id="IPR051468">
    <property type="entry name" value="Fungal_SecMetab_SDRs"/>
</dbReference>
<organism evidence="4 5">
    <name type="scientific">Colletotrichum musicola</name>
    <dbReference type="NCBI Taxonomy" id="2175873"/>
    <lineage>
        <taxon>Eukaryota</taxon>
        <taxon>Fungi</taxon>
        <taxon>Dikarya</taxon>
        <taxon>Ascomycota</taxon>
        <taxon>Pezizomycotina</taxon>
        <taxon>Sordariomycetes</taxon>
        <taxon>Hypocreomycetidae</taxon>
        <taxon>Glomerellales</taxon>
        <taxon>Glomerellaceae</taxon>
        <taxon>Colletotrichum</taxon>
        <taxon>Colletotrichum orchidearum species complex</taxon>
    </lineage>
</organism>
<sequence>MSGTVVFITGVTQGIGKGLVQAYLQRPQHTVVGSIRNSGSPAVAELKALAAAKGSRLVLVHIESTSPEDPKNAVQNLEAKGIDHVDIVIANAGGSPPVVPLDQVSGEDMLTAFRTNVLGPLALWQALHPLLKRSAKPKWVSMSTVGSSMTLMPEMGTHMTPAYGTSKAALNWLTTAIFAGNEWLTTLLLHPGLVQTEPGNWVARQIGMEKAPVTIHDCVTQVVATIDGATRAQSGKLINAMEGVDMPW</sequence>
<gene>
    <name evidence="4" type="ORF">CMUS01_12914</name>
</gene>